<organism evidence="2 3">
    <name type="scientific">Vespula pensylvanica</name>
    <name type="common">Western yellow jacket</name>
    <name type="synonym">Wasp</name>
    <dbReference type="NCBI Taxonomy" id="30213"/>
    <lineage>
        <taxon>Eukaryota</taxon>
        <taxon>Metazoa</taxon>
        <taxon>Ecdysozoa</taxon>
        <taxon>Arthropoda</taxon>
        <taxon>Hexapoda</taxon>
        <taxon>Insecta</taxon>
        <taxon>Pterygota</taxon>
        <taxon>Neoptera</taxon>
        <taxon>Endopterygota</taxon>
        <taxon>Hymenoptera</taxon>
        <taxon>Apocrita</taxon>
        <taxon>Aculeata</taxon>
        <taxon>Vespoidea</taxon>
        <taxon>Vespidae</taxon>
        <taxon>Vespinae</taxon>
        <taxon>Vespula</taxon>
    </lineage>
</organism>
<comment type="caution">
    <text evidence="2">The sequence shown here is derived from an EMBL/GenBank/DDBJ whole genome shotgun (WGS) entry which is preliminary data.</text>
</comment>
<feature type="compositionally biased region" description="Basic and acidic residues" evidence="1">
    <location>
        <begin position="1"/>
        <end position="16"/>
    </location>
</feature>
<accession>A0A834KLQ8</accession>
<keyword evidence="3" id="KW-1185">Reference proteome</keyword>
<evidence type="ECO:0000313" key="3">
    <source>
        <dbReference type="Proteomes" id="UP000600918"/>
    </source>
</evidence>
<dbReference type="EMBL" id="JACSDY010000014">
    <property type="protein sequence ID" value="KAF7409033.1"/>
    <property type="molecule type" value="Genomic_DNA"/>
</dbReference>
<evidence type="ECO:0000313" key="2">
    <source>
        <dbReference type="EMBL" id="KAF7409033.1"/>
    </source>
</evidence>
<protein>
    <submittedName>
        <fullName evidence="2">Uncharacterized protein</fullName>
    </submittedName>
</protein>
<evidence type="ECO:0000256" key="1">
    <source>
        <dbReference type="SAM" id="MobiDB-lite"/>
    </source>
</evidence>
<reference evidence="2" key="1">
    <citation type="journal article" date="2020" name="G3 (Bethesda)">
        <title>High-Quality Assemblies for Three Invasive Social Wasps from the &lt;i&gt;Vespula&lt;/i&gt; Genus.</title>
        <authorList>
            <person name="Harrop T.W.R."/>
            <person name="Guhlin J."/>
            <person name="McLaughlin G.M."/>
            <person name="Permina E."/>
            <person name="Stockwell P."/>
            <person name="Gilligan J."/>
            <person name="Le Lec M.F."/>
            <person name="Gruber M.A.M."/>
            <person name="Quinn O."/>
            <person name="Lovegrove M."/>
            <person name="Duncan E.J."/>
            <person name="Remnant E.J."/>
            <person name="Van Eeckhoven J."/>
            <person name="Graham B."/>
            <person name="Knapp R.A."/>
            <person name="Langford K.W."/>
            <person name="Kronenberg Z."/>
            <person name="Press M.O."/>
            <person name="Eacker S.M."/>
            <person name="Wilson-Rankin E.E."/>
            <person name="Purcell J."/>
            <person name="Lester P.J."/>
            <person name="Dearden P.K."/>
        </authorList>
    </citation>
    <scope>NUCLEOTIDE SEQUENCE</scope>
    <source>
        <strain evidence="2">Volc-1</strain>
    </source>
</reference>
<sequence>MRRAKRCFERTKRPSSEDAPSGVTPKVGGKRVNCPANSNRVTADNELHLTPSLHNSTLRILQCFKFSKRSFETRY</sequence>
<proteinExistence type="predicted"/>
<gene>
    <name evidence="2" type="ORF">H0235_013885</name>
</gene>
<dbReference type="Proteomes" id="UP000600918">
    <property type="component" value="Unassembled WGS sequence"/>
</dbReference>
<feature type="region of interest" description="Disordered" evidence="1">
    <location>
        <begin position="1"/>
        <end position="33"/>
    </location>
</feature>
<dbReference type="AlphaFoldDB" id="A0A834KLQ8"/>
<name>A0A834KLQ8_VESPE</name>